<proteinExistence type="predicted"/>
<name>A0A0A9HQ13_ARUDO</name>
<protein>
    <submittedName>
        <fullName evidence="1">Uncharacterized protein</fullName>
    </submittedName>
</protein>
<dbReference type="EMBL" id="GBRH01158691">
    <property type="protein sequence ID" value="JAE39205.1"/>
    <property type="molecule type" value="Transcribed_RNA"/>
</dbReference>
<sequence>MIAPLDKNHI</sequence>
<reference evidence="1" key="2">
    <citation type="journal article" date="2015" name="Data Brief">
        <title>Shoot transcriptome of the giant reed, Arundo donax.</title>
        <authorList>
            <person name="Barrero R.A."/>
            <person name="Guerrero F.D."/>
            <person name="Moolhuijzen P."/>
            <person name="Goolsby J.A."/>
            <person name="Tidwell J."/>
            <person name="Bellgard S.E."/>
            <person name="Bellgard M.I."/>
        </authorList>
    </citation>
    <scope>NUCLEOTIDE SEQUENCE</scope>
    <source>
        <tissue evidence="1">Shoot tissue taken approximately 20 cm above the soil surface</tissue>
    </source>
</reference>
<organism evidence="1">
    <name type="scientific">Arundo donax</name>
    <name type="common">Giant reed</name>
    <name type="synonym">Donax arundinaceus</name>
    <dbReference type="NCBI Taxonomy" id="35708"/>
    <lineage>
        <taxon>Eukaryota</taxon>
        <taxon>Viridiplantae</taxon>
        <taxon>Streptophyta</taxon>
        <taxon>Embryophyta</taxon>
        <taxon>Tracheophyta</taxon>
        <taxon>Spermatophyta</taxon>
        <taxon>Magnoliopsida</taxon>
        <taxon>Liliopsida</taxon>
        <taxon>Poales</taxon>
        <taxon>Poaceae</taxon>
        <taxon>PACMAD clade</taxon>
        <taxon>Arundinoideae</taxon>
        <taxon>Arundineae</taxon>
        <taxon>Arundo</taxon>
    </lineage>
</organism>
<evidence type="ECO:0000313" key="1">
    <source>
        <dbReference type="EMBL" id="JAE39205.1"/>
    </source>
</evidence>
<reference evidence="1" key="1">
    <citation type="submission" date="2014-09" db="EMBL/GenBank/DDBJ databases">
        <authorList>
            <person name="Magalhaes I.L.F."/>
            <person name="Oliveira U."/>
            <person name="Santos F.R."/>
            <person name="Vidigal T.H.D.A."/>
            <person name="Brescovit A.D."/>
            <person name="Santos A.J."/>
        </authorList>
    </citation>
    <scope>NUCLEOTIDE SEQUENCE</scope>
    <source>
        <tissue evidence="1">Shoot tissue taken approximately 20 cm above the soil surface</tissue>
    </source>
</reference>
<accession>A0A0A9HQ13</accession>